<dbReference type="Proteomes" id="UP001066276">
    <property type="component" value="Chromosome 7"/>
</dbReference>
<dbReference type="EMBL" id="JANPWB010000011">
    <property type="protein sequence ID" value="KAJ1122894.1"/>
    <property type="molecule type" value="Genomic_DNA"/>
</dbReference>
<sequence>MAIPEVLPANFHHRRVRWAPLWLRSWRPAGRCPPEIPTANLPVNLCGNSSFQKHFTKPALWPRREERHHQTTLLPPLTVQDSAVECILKEITSVSHRIEGLDSTISALAAVTKSIRLDIAGSQNRVTDLEQRVTTVVGCLNVMPDGKQELLFLRRKVIDLEDRSCRKTACFFGFPELLEELSVAALLRKALPTIKGLTFDPHWNFSERTT</sequence>
<proteinExistence type="predicted"/>
<keyword evidence="2" id="KW-1185">Reference proteome</keyword>
<name>A0AAV7P5A3_PLEWA</name>
<dbReference type="AlphaFoldDB" id="A0AAV7P5A3"/>
<evidence type="ECO:0000313" key="1">
    <source>
        <dbReference type="EMBL" id="KAJ1122894.1"/>
    </source>
</evidence>
<accession>A0AAV7P5A3</accession>
<evidence type="ECO:0000313" key="2">
    <source>
        <dbReference type="Proteomes" id="UP001066276"/>
    </source>
</evidence>
<organism evidence="1 2">
    <name type="scientific">Pleurodeles waltl</name>
    <name type="common">Iberian ribbed newt</name>
    <dbReference type="NCBI Taxonomy" id="8319"/>
    <lineage>
        <taxon>Eukaryota</taxon>
        <taxon>Metazoa</taxon>
        <taxon>Chordata</taxon>
        <taxon>Craniata</taxon>
        <taxon>Vertebrata</taxon>
        <taxon>Euteleostomi</taxon>
        <taxon>Amphibia</taxon>
        <taxon>Batrachia</taxon>
        <taxon>Caudata</taxon>
        <taxon>Salamandroidea</taxon>
        <taxon>Salamandridae</taxon>
        <taxon>Pleurodelinae</taxon>
        <taxon>Pleurodeles</taxon>
    </lineage>
</organism>
<gene>
    <name evidence="1" type="ORF">NDU88_001367</name>
</gene>
<comment type="caution">
    <text evidence="1">The sequence shown here is derived from an EMBL/GenBank/DDBJ whole genome shotgun (WGS) entry which is preliminary data.</text>
</comment>
<reference evidence="1" key="1">
    <citation type="journal article" date="2022" name="bioRxiv">
        <title>Sequencing and chromosome-scale assembly of the giantPleurodeles waltlgenome.</title>
        <authorList>
            <person name="Brown T."/>
            <person name="Elewa A."/>
            <person name="Iarovenko S."/>
            <person name="Subramanian E."/>
            <person name="Araus A.J."/>
            <person name="Petzold A."/>
            <person name="Susuki M."/>
            <person name="Suzuki K.-i.T."/>
            <person name="Hayashi T."/>
            <person name="Toyoda A."/>
            <person name="Oliveira C."/>
            <person name="Osipova E."/>
            <person name="Leigh N.D."/>
            <person name="Simon A."/>
            <person name="Yun M.H."/>
        </authorList>
    </citation>
    <scope>NUCLEOTIDE SEQUENCE</scope>
    <source>
        <strain evidence="1">20211129_DDA</strain>
        <tissue evidence="1">Liver</tissue>
    </source>
</reference>
<protein>
    <submittedName>
        <fullName evidence="1">Uncharacterized protein</fullName>
    </submittedName>
</protein>